<dbReference type="GO" id="GO:0000287">
    <property type="term" value="F:magnesium ion binding"/>
    <property type="evidence" value="ECO:0007669"/>
    <property type="project" value="TreeGrafter"/>
</dbReference>
<dbReference type="GO" id="GO:0005829">
    <property type="term" value="C:cytosol"/>
    <property type="evidence" value="ECO:0007669"/>
    <property type="project" value="TreeGrafter"/>
</dbReference>
<protein>
    <submittedName>
        <fullName evidence="1">HAD family phosphatase</fullName>
    </submittedName>
</protein>
<dbReference type="Gene3D" id="3.40.50.1000">
    <property type="entry name" value="HAD superfamily/HAD-like"/>
    <property type="match status" value="1"/>
</dbReference>
<dbReference type="SUPFAM" id="SSF56784">
    <property type="entry name" value="HAD-like"/>
    <property type="match status" value="1"/>
</dbReference>
<dbReference type="InterPro" id="IPR006379">
    <property type="entry name" value="HAD-SF_hydro_IIB"/>
</dbReference>
<dbReference type="RefSeq" id="WP_047915821.1">
    <property type="nucleotide sequence ID" value="NZ_LN774769.1"/>
</dbReference>
<dbReference type="NCBIfam" id="TIGR00099">
    <property type="entry name" value="Cof-subfamily"/>
    <property type="match status" value="1"/>
</dbReference>
<sequence>MTDKKIIAIDLDGTTLYSDGVTISDYTKQIFKSVQNQGHHIIIATGRPYRMALQIYQDLELDTPMINFNGAMISIPGQHWPHALSKHVDKAMVFELIKEEERFELDFLAAEFRRKFFINAFDKANPQIFGIDSFEAYHQMRMDKLDDDPNAILLQTRITDKLLLASQINDHFDNQVNISAWGGQNGILEIVPKGISKASALAHYLDVTGQDVSNLIAFGDEHNDVEMLGFAGTGYAMKNASDVLLAHADHQIAYTNDEDGVAKTLEKLFL</sequence>
<dbReference type="NCBIfam" id="TIGR01484">
    <property type="entry name" value="HAD-SF-IIB"/>
    <property type="match status" value="1"/>
</dbReference>
<evidence type="ECO:0000313" key="2">
    <source>
        <dbReference type="Proteomes" id="UP000033166"/>
    </source>
</evidence>
<dbReference type="PANTHER" id="PTHR10000:SF23">
    <property type="entry name" value="5-AMINO-6-(5-PHOSPHO-D-RIBITYLAMINO)URACIL PHOSPHATASE YITU"/>
    <property type="match status" value="1"/>
</dbReference>
<dbReference type="InterPro" id="IPR023214">
    <property type="entry name" value="HAD_sf"/>
</dbReference>
<dbReference type="EMBL" id="LN774769">
    <property type="protein sequence ID" value="CEN28750.1"/>
    <property type="molecule type" value="Genomic_DNA"/>
</dbReference>
<dbReference type="Pfam" id="PF08282">
    <property type="entry name" value="Hydrolase_3"/>
    <property type="match status" value="1"/>
</dbReference>
<dbReference type="SFLD" id="SFLDS00003">
    <property type="entry name" value="Haloacid_Dehalogenase"/>
    <property type="match status" value="1"/>
</dbReference>
<organism evidence="1 2">
    <name type="scientific">Pseudolactococcus piscium MKFS47</name>
    <dbReference type="NCBI Taxonomy" id="297352"/>
    <lineage>
        <taxon>Bacteria</taxon>
        <taxon>Bacillati</taxon>
        <taxon>Bacillota</taxon>
        <taxon>Bacilli</taxon>
        <taxon>Lactobacillales</taxon>
        <taxon>Streptococcaceae</taxon>
        <taxon>Pseudolactococcus</taxon>
    </lineage>
</organism>
<gene>
    <name evidence="1" type="ORF">LACPI_1550</name>
</gene>
<evidence type="ECO:0000313" key="1">
    <source>
        <dbReference type="EMBL" id="CEN28750.1"/>
    </source>
</evidence>
<dbReference type="GO" id="GO:0016791">
    <property type="term" value="F:phosphatase activity"/>
    <property type="evidence" value="ECO:0007669"/>
    <property type="project" value="TreeGrafter"/>
</dbReference>
<dbReference type="PANTHER" id="PTHR10000">
    <property type="entry name" value="PHOSPHOSERINE PHOSPHATASE"/>
    <property type="match status" value="1"/>
</dbReference>
<name>A0A0D6DYC4_9LACT</name>
<reference evidence="2" key="1">
    <citation type="submission" date="2015-01" db="EMBL/GenBank/DDBJ databases">
        <authorList>
            <person name="Andreevskaya M."/>
        </authorList>
    </citation>
    <scope>NUCLEOTIDE SEQUENCE [LARGE SCALE GENOMIC DNA]</scope>
    <source>
        <strain evidence="2">MKFS47</strain>
    </source>
</reference>
<dbReference type="KEGG" id="lpk:LACPI_1550"/>
<dbReference type="Proteomes" id="UP000033166">
    <property type="component" value="Chromosome I"/>
</dbReference>
<accession>A0A0D6DYC4</accession>
<dbReference type="CDD" id="cd07516">
    <property type="entry name" value="HAD_Pase"/>
    <property type="match status" value="1"/>
</dbReference>
<dbReference type="InterPro" id="IPR036412">
    <property type="entry name" value="HAD-like_sf"/>
</dbReference>
<dbReference type="SFLD" id="SFLDG01140">
    <property type="entry name" value="C2.B:_Phosphomannomutase_and_P"/>
    <property type="match status" value="1"/>
</dbReference>
<dbReference type="InterPro" id="IPR000150">
    <property type="entry name" value="Cof"/>
</dbReference>
<dbReference type="Gene3D" id="3.30.1240.10">
    <property type="match status" value="1"/>
</dbReference>
<dbReference type="HOGENOM" id="CLU_044146_1_1_9"/>
<proteinExistence type="predicted"/>
<dbReference type="AlphaFoldDB" id="A0A0D6DYC4"/>
<dbReference type="STRING" id="1364.LP2241_30560"/>